<dbReference type="OrthoDB" id="9802264at2"/>
<keyword evidence="1" id="KW-0813">Transport</keyword>
<dbReference type="PANTHER" id="PTHR42781:SF4">
    <property type="entry name" value="SPERMIDINE_PUTRESCINE IMPORT ATP-BINDING PROTEIN POTA"/>
    <property type="match status" value="1"/>
</dbReference>
<dbReference type="PANTHER" id="PTHR42781">
    <property type="entry name" value="SPERMIDINE/PUTRESCINE IMPORT ATP-BINDING PROTEIN POTA"/>
    <property type="match status" value="1"/>
</dbReference>
<dbReference type="Proteomes" id="UP000011765">
    <property type="component" value="Chromosome"/>
</dbReference>
<dbReference type="KEGG" id="tnr:Thena_1846"/>
<dbReference type="Pfam" id="PF00005">
    <property type="entry name" value="ABC_tran"/>
    <property type="match status" value="1"/>
</dbReference>
<dbReference type="SUPFAM" id="SSF52540">
    <property type="entry name" value="P-loop containing nucleoside triphosphate hydrolases"/>
    <property type="match status" value="1"/>
</dbReference>
<proteinExistence type="predicted"/>
<feature type="domain" description="ABC transporter" evidence="4">
    <location>
        <begin position="1"/>
        <end position="218"/>
    </location>
</feature>
<reference evidence="5 6" key="1">
    <citation type="submission" date="2011-04" db="EMBL/GenBank/DDBJ databases">
        <title>The complete genome of Thermodesulfobium narugense DSM 14796.</title>
        <authorList>
            <consortium name="US DOE Joint Genome Institute (JGI-PGF)"/>
            <person name="Lucas S."/>
            <person name="Han J."/>
            <person name="Lapidus A."/>
            <person name="Bruce D."/>
            <person name="Goodwin L."/>
            <person name="Pitluck S."/>
            <person name="Peters L."/>
            <person name="Kyrpides N."/>
            <person name="Mavromatis K."/>
            <person name="Pagani I."/>
            <person name="Ivanova N."/>
            <person name="Ovchinnikova G."/>
            <person name="Zhang X."/>
            <person name="Saunders L."/>
            <person name="Detter J.C."/>
            <person name="Tapia R."/>
            <person name="Han C."/>
            <person name="Land M."/>
            <person name="Hauser L."/>
            <person name="Markowitz V."/>
            <person name="Cheng J.-F."/>
            <person name="Hugenholtz P."/>
            <person name="Woyke T."/>
            <person name="Wu D."/>
            <person name="Spring S."/>
            <person name="Schroeder M."/>
            <person name="Brambilla E."/>
            <person name="Klenk H.-P."/>
            <person name="Eisen J.A."/>
        </authorList>
    </citation>
    <scope>NUCLEOTIDE SEQUENCE [LARGE SCALE GENOMIC DNA]</scope>
    <source>
        <strain evidence="5 6">DSM 14796</strain>
    </source>
</reference>
<dbReference type="GO" id="GO:0016887">
    <property type="term" value="F:ATP hydrolysis activity"/>
    <property type="evidence" value="ECO:0007669"/>
    <property type="project" value="InterPro"/>
</dbReference>
<dbReference type="InterPro" id="IPR050093">
    <property type="entry name" value="ABC_SmlMolc_Importer"/>
</dbReference>
<organism evidence="5 6">
    <name type="scientific">Thermodesulfobium narugense DSM 14796</name>
    <dbReference type="NCBI Taxonomy" id="747365"/>
    <lineage>
        <taxon>Bacteria</taxon>
        <taxon>Pseudomonadati</taxon>
        <taxon>Thermodesulfobiota</taxon>
        <taxon>Thermodesulfobiia</taxon>
        <taxon>Thermodesulfobiales</taxon>
        <taxon>Thermodesulfobiaceae</taxon>
        <taxon>Thermodesulfobium</taxon>
    </lineage>
</organism>
<evidence type="ECO:0000256" key="3">
    <source>
        <dbReference type="ARBA" id="ARBA00022840"/>
    </source>
</evidence>
<keyword evidence="6" id="KW-1185">Reference proteome</keyword>
<dbReference type="HOGENOM" id="CLU_000604_1_22_9"/>
<accession>M1E663</accession>
<evidence type="ECO:0000256" key="1">
    <source>
        <dbReference type="ARBA" id="ARBA00022448"/>
    </source>
</evidence>
<dbReference type="InterPro" id="IPR017871">
    <property type="entry name" value="ABC_transporter-like_CS"/>
</dbReference>
<sequence>MLSCNIFKKLCNFDINLRFDVFNEILVFFGPSGCGKTTTLKIIAGLKRMDKGYIYFKDKVFDDTNKKVFIGPQERKFSMMFQDYALFPHMSVFSNIIYGAKKPKDREIIKQAEELMEKFKIKHLKNSFPLKISGGERQRVALARALMTEPNLILLDEPLSALDYETRVKLGNELRSFQKDFKIPFLLVTHDHEEAERIGDRILYISSGKIIKEASVEH</sequence>
<dbReference type="AlphaFoldDB" id="M1E663"/>
<keyword evidence="3" id="KW-0067">ATP-binding</keyword>
<dbReference type="EC" id="3.6.3.29" evidence="5"/>
<dbReference type="RefSeq" id="WP_013757172.1">
    <property type="nucleotide sequence ID" value="NC_015499.1"/>
</dbReference>
<dbReference type="STRING" id="747365.Thena_1846"/>
<dbReference type="SMART" id="SM00382">
    <property type="entry name" value="AAA"/>
    <property type="match status" value="1"/>
</dbReference>
<dbReference type="Gene3D" id="3.40.50.300">
    <property type="entry name" value="P-loop containing nucleotide triphosphate hydrolases"/>
    <property type="match status" value="1"/>
</dbReference>
<gene>
    <name evidence="5" type="ORF">Thena_1846</name>
</gene>
<keyword evidence="2" id="KW-0547">Nucleotide-binding</keyword>
<dbReference type="InterPro" id="IPR027417">
    <property type="entry name" value="P-loop_NTPase"/>
</dbReference>
<dbReference type="EMBL" id="CP002690">
    <property type="protein sequence ID" value="AEE15452.1"/>
    <property type="molecule type" value="Genomic_DNA"/>
</dbReference>
<dbReference type="GO" id="GO:0005524">
    <property type="term" value="F:ATP binding"/>
    <property type="evidence" value="ECO:0007669"/>
    <property type="project" value="UniProtKB-KW"/>
</dbReference>
<keyword evidence="5" id="KW-0378">Hydrolase</keyword>
<evidence type="ECO:0000313" key="6">
    <source>
        <dbReference type="Proteomes" id="UP000011765"/>
    </source>
</evidence>
<evidence type="ECO:0000259" key="4">
    <source>
        <dbReference type="PROSITE" id="PS50893"/>
    </source>
</evidence>
<dbReference type="eggNOG" id="COG3842">
    <property type="taxonomic scope" value="Bacteria"/>
</dbReference>
<dbReference type="InterPro" id="IPR003593">
    <property type="entry name" value="AAA+_ATPase"/>
</dbReference>
<dbReference type="PROSITE" id="PS50893">
    <property type="entry name" value="ABC_TRANSPORTER_2"/>
    <property type="match status" value="1"/>
</dbReference>
<protein>
    <submittedName>
        <fullName evidence="5">Molybdate-transporting ATPase</fullName>
        <ecNumber evidence="5">3.6.3.29</ecNumber>
    </submittedName>
</protein>
<evidence type="ECO:0000256" key="2">
    <source>
        <dbReference type="ARBA" id="ARBA00022741"/>
    </source>
</evidence>
<evidence type="ECO:0000313" key="5">
    <source>
        <dbReference type="EMBL" id="AEE15452.1"/>
    </source>
</evidence>
<dbReference type="PROSITE" id="PS00211">
    <property type="entry name" value="ABC_TRANSPORTER_1"/>
    <property type="match status" value="1"/>
</dbReference>
<name>M1E663_9BACT</name>
<dbReference type="InterPro" id="IPR003439">
    <property type="entry name" value="ABC_transporter-like_ATP-bd"/>
</dbReference>